<dbReference type="AlphaFoldDB" id="A0A6J2XEH3"/>
<gene>
    <name evidence="5" type="primary">LOC115877621</name>
</gene>
<name>A0A6J2XEH3_SITOR</name>
<evidence type="ECO:0000313" key="5">
    <source>
        <dbReference type="RefSeq" id="XP_030749728.1"/>
    </source>
</evidence>
<keyword evidence="3" id="KW-0732">Signal</keyword>
<evidence type="ECO:0000256" key="3">
    <source>
        <dbReference type="SAM" id="SignalP"/>
    </source>
</evidence>
<dbReference type="KEGG" id="soy:115877621"/>
<feature type="chain" id="PRO_5026822987" evidence="3">
    <location>
        <begin position="19"/>
        <end position="133"/>
    </location>
</feature>
<dbReference type="InterPro" id="IPR000618">
    <property type="entry name" value="Insect_cuticle"/>
</dbReference>
<proteinExistence type="predicted"/>
<protein>
    <submittedName>
        <fullName evidence="5">Larval cuticle protein LCP-22-like</fullName>
    </submittedName>
</protein>
<dbReference type="Pfam" id="PF00379">
    <property type="entry name" value="Chitin_bind_4"/>
    <property type="match status" value="1"/>
</dbReference>
<dbReference type="GeneID" id="115877621"/>
<reference evidence="5" key="1">
    <citation type="submission" date="2025-08" db="UniProtKB">
        <authorList>
            <consortium name="RefSeq"/>
        </authorList>
    </citation>
    <scope>IDENTIFICATION</scope>
    <source>
        <tissue evidence="5">Gonads</tissue>
    </source>
</reference>
<dbReference type="InParanoid" id="A0A6J2XEH3"/>
<dbReference type="InterPro" id="IPR031311">
    <property type="entry name" value="CHIT_BIND_RR_consensus"/>
</dbReference>
<dbReference type="PANTHER" id="PTHR10380:SF238">
    <property type="entry name" value="CUTICULAR PROTEIN 65EA-RELATED"/>
    <property type="match status" value="1"/>
</dbReference>
<feature type="signal peptide" evidence="3">
    <location>
        <begin position="1"/>
        <end position="18"/>
    </location>
</feature>
<organism evidence="4 5">
    <name type="scientific">Sitophilus oryzae</name>
    <name type="common">Rice weevil</name>
    <name type="synonym">Curculio oryzae</name>
    <dbReference type="NCBI Taxonomy" id="7048"/>
    <lineage>
        <taxon>Eukaryota</taxon>
        <taxon>Metazoa</taxon>
        <taxon>Ecdysozoa</taxon>
        <taxon>Arthropoda</taxon>
        <taxon>Hexapoda</taxon>
        <taxon>Insecta</taxon>
        <taxon>Pterygota</taxon>
        <taxon>Neoptera</taxon>
        <taxon>Endopterygota</taxon>
        <taxon>Coleoptera</taxon>
        <taxon>Polyphaga</taxon>
        <taxon>Cucujiformia</taxon>
        <taxon>Curculionidae</taxon>
        <taxon>Dryophthorinae</taxon>
        <taxon>Sitophilus</taxon>
    </lineage>
</organism>
<evidence type="ECO:0000256" key="1">
    <source>
        <dbReference type="ARBA" id="ARBA00022460"/>
    </source>
</evidence>
<dbReference type="InterPro" id="IPR050468">
    <property type="entry name" value="Cuticle_Struct_Prot"/>
</dbReference>
<sequence length="133" mass="14763">MIKLVVLFALTSMTLVSSQFPYRPYAILRSYSDVTPYGSYQYLYDTENGISVQEQGQQKYLPQGSGTAAAGSYRYTSPEGIPVVVNYVADENGYQPQSNVLPTPPPIPPAILKSLEYIAARTGQPIPSHYRRH</sequence>
<dbReference type="PROSITE" id="PS51155">
    <property type="entry name" value="CHIT_BIND_RR_2"/>
    <property type="match status" value="1"/>
</dbReference>
<evidence type="ECO:0000256" key="2">
    <source>
        <dbReference type="PROSITE-ProRule" id="PRU00497"/>
    </source>
</evidence>
<dbReference type="GO" id="GO:0062129">
    <property type="term" value="C:chitin-based extracellular matrix"/>
    <property type="evidence" value="ECO:0007669"/>
    <property type="project" value="TreeGrafter"/>
</dbReference>
<dbReference type="Proteomes" id="UP000504635">
    <property type="component" value="Unplaced"/>
</dbReference>
<keyword evidence="4" id="KW-1185">Reference proteome</keyword>
<dbReference type="RefSeq" id="XP_030749728.1">
    <property type="nucleotide sequence ID" value="XM_030893868.1"/>
</dbReference>
<dbReference type="PANTHER" id="PTHR10380">
    <property type="entry name" value="CUTICLE PROTEIN"/>
    <property type="match status" value="1"/>
</dbReference>
<accession>A0A6J2XEH3</accession>
<evidence type="ECO:0000313" key="4">
    <source>
        <dbReference type="Proteomes" id="UP000504635"/>
    </source>
</evidence>
<keyword evidence="1 2" id="KW-0193">Cuticle</keyword>
<dbReference type="PROSITE" id="PS00233">
    <property type="entry name" value="CHIT_BIND_RR_1"/>
    <property type="match status" value="1"/>
</dbReference>
<dbReference type="PRINTS" id="PR00947">
    <property type="entry name" value="CUTICLE"/>
</dbReference>
<dbReference type="GO" id="GO:0008010">
    <property type="term" value="F:structural constituent of chitin-based larval cuticle"/>
    <property type="evidence" value="ECO:0007669"/>
    <property type="project" value="TreeGrafter"/>
</dbReference>
<dbReference type="OrthoDB" id="6343684at2759"/>